<dbReference type="AlphaFoldDB" id="A0A218YWX0"/>
<feature type="region of interest" description="Disordered" evidence="1">
    <location>
        <begin position="93"/>
        <end position="118"/>
    </location>
</feature>
<protein>
    <recommendedName>
        <fullName evidence="2">2EXR domain-containing protein</fullName>
    </recommendedName>
</protein>
<name>A0A218YWX0_9HELO</name>
<proteinExistence type="predicted"/>
<sequence>MGIGTGTSATHDPRARRAANSRKSWALCSWVMWTASLTVKPAPNLHDRRPDPAMQVAGMRKSVASSWVPSIQPWPGRRVPASAKRGHIFPALKGKHAKPGMSSSQTTQTPYRRAPNGRSRCVCQAKYTPMLGLRRKYLPRTGASQLAAEQRPPRRQMRTTERVVFAPNLPLIQRDAAEGVGDARGSWHKTSTVPPMKGADASNLETRAAGPATPATTRDSPTRKHAPGNRSAANRDSHPALSTMRRRQQMEKGARHVTAALEADRQPRSSAATEVWMAMRIECRQENERRVQSCWRPTIIKTYRFRSITVVRIAGWGHVGRVQYQTAHWRHCQFSRPPPNADSRPAMTSLAEFHGFPNLPSELRLKIWAFALRRPRVVNIAGKKAIDPKRTPRRFVVAFLSTTPRPAMINACQESRSEALATYRRYFQTEHAPNCVYLAPDRDAVRCSDNLLEHFGPDEVGAVERLVLDVADAGYFGHFNMAIIASMARLTKLDLYTDEGDLTSWRGGNVRILSTDFEGARKSDPGWACPRVRIIDRHTGAEVLCIERGALAPGWRPGDPNPFLT</sequence>
<reference evidence="3 4" key="1">
    <citation type="submission" date="2017-04" db="EMBL/GenBank/DDBJ databases">
        <title>Draft genome sequence of Marssonina coronaria NL1: causal agent of apple blotch.</title>
        <authorList>
            <person name="Cheng Q."/>
        </authorList>
    </citation>
    <scope>NUCLEOTIDE SEQUENCE [LARGE SCALE GENOMIC DNA]</scope>
    <source>
        <strain evidence="3 4">NL1</strain>
    </source>
</reference>
<dbReference type="EMBL" id="MZNU01000341">
    <property type="protein sequence ID" value="OWO99953.1"/>
    <property type="molecule type" value="Genomic_DNA"/>
</dbReference>
<dbReference type="OrthoDB" id="3473305at2759"/>
<dbReference type="InParanoid" id="A0A218YWX0"/>
<evidence type="ECO:0000259" key="2">
    <source>
        <dbReference type="Pfam" id="PF20150"/>
    </source>
</evidence>
<gene>
    <name evidence="3" type="ORF">B2J93_8573</name>
</gene>
<evidence type="ECO:0000313" key="4">
    <source>
        <dbReference type="Proteomes" id="UP000242519"/>
    </source>
</evidence>
<evidence type="ECO:0000256" key="1">
    <source>
        <dbReference type="SAM" id="MobiDB-lite"/>
    </source>
</evidence>
<dbReference type="InterPro" id="IPR045518">
    <property type="entry name" value="2EXR"/>
</dbReference>
<dbReference type="Pfam" id="PF20150">
    <property type="entry name" value="2EXR"/>
    <property type="match status" value="1"/>
</dbReference>
<feature type="domain" description="2EXR" evidence="2">
    <location>
        <begin position="353"/>
        <end position="444"/>
    </location>
</feature>
<accession>A0A218YWX0</accession>
<feature type="region of interest" description="Disordered" evidence="1">
    <location>
        <begin position="180"/>
        <end position="249"/>
    </location>
</feature>
<dbReference type="STRING" id="503106.A0A218YWX0"/>
<feature type="compositionally biased region" description="Low complexity" evidence="1">
    <location>
        <begin position="206"/>
        <end position="218"/>
    </location>
</feature>
<dbReference type="Proteomes" id="UP000242519">
    <property type="component" value="Unassembled WGS sequence"/>
</dbReference>
<keyword evidence="4" id="KW-1185">Reference proteome</keyword>
<dbReference type="PANTHER" id="PTHR35910">
    <property type="entry name" value="2EXR DOMAIN-CONTAINING PROTEIN"/>
    <property type="match status" value="1"/>
</dbReference>
<comment type="caution">
    <text evidence="3">The sequence shown here is derived from an EMBL/GenBank/DDBJ whole genome shotgun (WGS) entry which is preliminary data.</text>
</comment>
<dbReference type="PANTHER" id="PTHR35910:SF1">
    <property type="entry name" value="2EXR DOMAIN-CONTAINING PROTEIN"/>
    <property type="match status" value="1"/>
</dbReference>
<feature type="compositionally biased region" description="Polar residues" evidence="1">
    <location>
        <begin position="101"/>
        <end position="110"/>
    </location>
</feature>
<organism evidence="3 4">
    <name type="scientific">Diplocarpon coronariae</name>
    <dbReference type="NCBI Taxonomy" id="2795749"/>
    <lineage>
        <taxon>Eukaryota</taxon>
        <taxon>Fungi</taxon>
        <taxon>Dikarya</taxon>
        <taxon>Ascomycota</taxon>
        <taxon>Pezizomycotina</taxon>
        <taxon>Leotiomycetes</taxon>
        <taxon>Helotiales</taxon>
        <taxon>Drepanopezizaceae</taxon>
        <taxon>Diplocarpon</taxon>
    </lineage>
</organism>
<evidence type="ECO:0000313" key="3">
    <source>
        <dbReference type="EMBL" id="OWO99953.1"/>
    </source>
</evidence>